<dbReference type="Gene3D" id="2.80.10.50">
    <property type="match status" value="1"/>
</dbReference>
<dbReference type="InterPro" id="IPR036034">
    <property type="entry name" value="PDZ_sf"/>
</dbReference>
<dbReference type="InterPro" id="IPR008996">
    <property type="entry name" value="IL1/FGF"/>
</dbReference>
<dbReference type="GO" id="GO:0005615">
    <property type="term" value="C:extracellular space"/>
    <property type="evidence" value="ECO:0007669"/>
    <property type="project" value="UniProtKB-KW"/>
</dbReference>
<evidence type="ECO:0000256" key="5">
    <source>
        <dbReference type="ARBA" id="ARBA00014702"/>
    </source>
</evidence>
<dbReference type="GO" id="GO:0048246">
    <property type="term" value="P:macrophage chemotaxis"/>
    <property type="evidence" value="ECO:0007669"/>
    <property type="project" value="TreeGrafter"/>
</dbReference>
<dbReference type="Gene3D" id="2.30.42.10">
    <property type="match status" value="1"/>
</dbReference>
<dbReference type="GeneTree" id="ENSGT00390000016316"/>
<dbReference type="GO" id="GO:0005829">
    <property type="term" value="C:cytosol"/>
    <property type="evidence" value="ECO:0007669"/>
    <property type="project" value="UniProtKB-SubCell"/>
</dbReference>
<dbReference type="GeneID" id="103143562"/>
<dbReference type="OMA" id="HEGKHQY"/>
<dbReference type="Ensembl" id="ENSPFOT00000016925.1">
    <property type="protein sequence ID" value="ENSPFOP00000016903.1"/>
    <property type="gene ID" value="ENSPFOG00000016840.1"/>
</dbReference>
<dbReference type="GO" id="GO:0006955">
    <property type="term" value="P:immune response"/>
    <property type="evidence" value="ECO:0007669"/>
    <property type="project" value="InterPro"/>
</dbReference>
<reference evidence="14" key="1">
    <citation type="submission" date="2013-10" db="EMBL/GenBank/DDBJ databases">
        <authorList>
            <person name="Schartl M."/>
            <person name="Warren W."/>
        </authorList>
    </citation>
    <scope>NUCLEOTIDE SEQUENCE [LARGE SCALE GENOMIC DNA]</scope>
    <source>
        <strain evidence="14">female</strain>
    </source>
</reference>
<dbReference type="GO" id="GO:0042119">
    <property type="term" value="P:neutrophil activation"/>
    <property type="evidence" value="ECO:0007669"/>
    <property type="project" value="TreeGrafter"/>
</dbReference>
<name>A0A087YFV0_POEFO</name>
<dbReference type="SMART" id="SM00125">
    <property type="entry name" value="IL1"/>
    <property type="match status" value="1"/>
</dbReference>
<dbReference type="GO" id="GO:0051781">
    <property type="term" value="P:positive regulation of cell division"/>
    <property type="evidence" value="ECO:0007669"/>
    <property type="project" value="UniProtKB-KW"/>
</dbReference>
<dbReference type="KEGG" id="pfor:103143562"/>
<keyword evidence="8" id="KW-0964">Secreted</keyword>
<reference evidence="13" key="3">
    <citation type="submission" date="2025-09" db="UniProtKB">
        <authorList>
            <consortium name="Ensembl"/>
        </authorList>
    </citation>
    <scope>IDENTIFICATION</scope>
</reference>
<dbReference type="PANTHER" id="PTHR10078:SF30">
    <property type="entry name" value="INTERLEUKIN-1 BETA"/>
    <property type="match status" value="1"/>
</dbReference>
<evidence type="ECO:0000256" key="9">
    <source>
        <dbReference type="ARBA" id="ARBA00022620"/>
    </source>
</evidence>
<dbReference type="InterPro" id="IPR000975">
    <property type="entry name" value="IL-1_fam"/>
</dbReference>
<dbReference type="RefSeq" id="XP_007560209.1">
    <property type="nucleotide sequence ID" value="XM_007560147.2"/>
</dbReference>
<evidence type="ECO:0000256" key="1">
    <source>
        <dbReference type="ARBA" id="ARBA00004371"/>
    </source>
</evidence>
<evidence type="ECO:0000256" key="2">
    <source>
        <dbReference type="ARBA" id="ARBA00004514"/>
    </source>
</evidence>
<dbReference type="GO" id="GO:0005764">
    <property type="term" value="C:lysosome"/>
    <property type="evidence" value="ECO:0007669"/>
    <property type="project" value="UniProtKB-SubCell"/>
</dbReference>
<keyword evidence="10" id="KW-0395">Inflammatory response</keyword>
<keyword evidence="6" id="KW-0963">Cytoplasm</keyword>
<evidence type="ECO:0000256" key="4">
    <source>
        <dbReference type="ARBA" id="ARBA00010448"/>
    </source>
</evidence>
<sequence>MDMDDSTVKGSVLIRHQLHEGKHLYEVEEVVKYKSKTGKKMFIRRGDKLMEINGVDLQDLEPEELANMISEGNPLLSVQKREKESEQEEQLPLDEDTLQPYDKESTVLSFSWELKREEDTEEGEKNEPTDIEGNVCEDMCKENGESRDLLVIHMTNTSIAVVGSRGCEEFEGTGCTVDDIVLVADSSVVTCVSRGDVNFRQEKLADVLIKHVPTHRYLRTICSEKTVYSSPNPEKITIYYYKSNAMDKTFRGIAVVLNLTGSNCFLKCCKEGDRVLLQVETCEKQRLRQISKNDDCTFSFVFYMLADRTKQRKFESALHRGWFIHIANTDLVEMAETDGEMGDSSFLFIIQK</sequence>
<evidence type="ECO:0000256" key="3">
    <source>
        <dbReference type="ARBA" id="ARBA00004550"/>
    </source>
</evidence>
<evidence type="ECO:0000256" key="7">
    <source>
        <dbReference type="ARBA" id="ARBA00022514"/>
    </source>
</evidence>
<keyword evidence="14" id="KW-1185">Reference proteome</keyword>
<evidence type="ECO:0000256" key="10">
    <source>
        <dbReference type="ARBA" id="ARBA00023198"/>
    </source>
</evidence>
<organism evidence="13 14">
    <name type="scientific">Poecilia formosa</name>
    <name type="common">Amazon molly</name>
    <name type="synonym">Limia formosa</name>
    <dbReference type="NCBI Taxonomy" id="48698"/>
    <lineage>
        <taxon>Eukaryota</taxon>
        <taxon>Metazoa</taxon>
        <taxon>Chordata</taxon>
        <taxon>Craniata</taxon>
        <taxon>Vertebrata</taxon>
        <taxon>Euteleostomi</taxon>
        <taxon>Actinopterygii</taxon>
        <taxon>Neopterygii</taxon>
        <taxon>Teleostei</taxon>
        <taxon>Neoteleostei</taxon>
        <taxon>Acanthomorphata</taxon>
        <taxon>Ovalentaria</taxon>
        <taxon>Atherinomorphae</taxon>
        <taxon>Cyprinodontiformes</taxon>
        <taxon>Poeciliidae</taxon>
        <taxon>Poeciliinae</taxon>
        <taxon>Poecilia</taxon>
    </lineage>
</organism>
<evidence type="ECO:0000256" key="11">
    <source>
        <dbReference type="ARBA" id="ARBA00023228"/>
    </source>
</evidence>
<evidence type="ECO:0000256" key="8">
    <source>
        <dbReference type="ARBA" id="ARBA00022525"/>
    </source>
</evidence>
<dbReference type="Proteomes" id="UP000028760">
    <property type="component" value="Unassembled WGS sequence"/>
</dbReference>
<protein>
    <recommendedName>
        <fullName evidence="5">Interleukin-1 beta</fullName>
    </recommendedName>
</protein>
<dbReference type="OrthoDB" id="8962877at2759"/>
<evidence type="ECO:0000313" key="14">
    <source>
        <dbReference type="Proteomes" id="UP000028760"/>
    </source>
</evidence>
<keyword evidence="9" id="KW-0666">Pyrogen</keyword>
<reference evidence="13" key="2">
    <citation type="submission" date="2025-08" db="UniProtKB">
        <authorList>
            <consortium name="Ensembl"/>
        </authorList>
    </citation>
    <scope>IDENTIFICATION</scope>
</reference>
<dbReference type="GO" id="GO:0010628">
    <property type="term" value="P:positive regulation of gene expression"/>
    <property type="evidence" value="ECO:0007669"/>
    <property type="project" value="TreeGrafter"/>
</dbReference>
<keyword evidence="7" id="KW-0202">Cytokine</keyword>
<accession>A0A087YFV0</accession>
<evidence type="ECO:0000313" key="13">
    <source>
        <dbReference type="Ensembl" id="ENSPFOP00000016903.1"/>
    </source>
</evidence>
<dbReference type="AlphaFoldDB" id="A0A087YFV0"/>
<dbReference type="GO" id="GO:0071222">
    <property type="term" value="P:cellular response to lipopolysaccharide"/>
    <property type="evidence" value="ECO:0007669"/>
    <property type="project" value="TreeGrafter"/>
</dbReference>
<evidence type="ECO:0000256" key="6">
    <source>
        <dbReference type="ARBA" id="ARBA00022490"/>
    </source>
</evidence>
<dbReference type="GO" id="GO:1901222">
    <property type="term" value="P:regulation of non-canonical NF-kappaB signal transduction"/>
    <property type="evidence" value="ECO:0007669"/>
    <property type="project" value="TreeGrafter"/>
</dbReference>
<keyword evidence="12" id="KW-0497">Mitogen</keyword>
<dbReference type="GO" id="GO:0019221">
    <property type="term" value="P:cytokine-mediated signaling pathway"/>
    <property type="evidence" value="ECO:0007669"/>
    <property type="project" value="TreeGrafter"/>
</dbReference>
<keyword evidence="11" id="KW-0458">Lysosome</keyword>
<dbReference type="EMBL" id="AYCK01008182">
    <property type="status" value="NOT_ANNOTATED_CDS"/>
    <property type="molecule type" value="Genomic_DNA"/>
</dbReference>
<proteinExistence type="inferred from homology"/>
<dbReference type="PANTHER" id="PTHR10078">
    <property type="entry name" value="INTERLEUKIN-1 FAMILY MEMBER"/>
    <property type="match status" value="1"/>
</dbReference>
<dbReference type="Pfam" id="PF00340">
    <property type="entry name" value="IL1"/>
    <property type="match status" value="1"/>
</dbReference>
<comment type="similarity">
    <text evidence="4">Belongs to the IL-1 family.</text>
</comment>
<comment type="subcellular location">
    <subcellularLocation>
        <location evidence="2">Cytoplasm</location>
        <location evidence="2">Cytosol</location>
    </subcellularLocation>
    <subcellularLocation>
        <location evidence="1">Lysosome</location>
    </subcellularLocation>
    <subcellularLocation>
        <location evidence="3">Secreted</location>
        <location evidence="3">Extracellular exosome</location>
    </subcellularLocation>
</comment>
<dbReference type="STRING" id="48698.ENSPFOP00000016903"/>
<dbReference type="eggNOG" id="ENOG502S1UY">
    <property type="taxonomic scope" value="Eukaryota"/>
</dbReference>
<dbReference type="SUPFAM" id="SSF50353">
    <property type="entry name" value="Cytokine"/>
    <property type="match status" value="1"/>
</dbReference>
<dbReference type="CDD" id="cd00100">
    <property type="entry name" value="beta-trefoil_IL1"/>
    <property type="match status" value="1"/>
</dbReference>
<evidence type="ECO:0000256" key="12">
    <source>
        <dbReference type="ARBA" id="ARBA00023246"/>
    </source>
</evidence>
<dbReference type="GO" id="GO:0005125">
    <property type="term" value="F:cytokine activity"/>
    <property type="evidence" value="ECO:0007669"/>
    <property type="project" value="UniProtKB-KW"/>
</dbReference>
<dbReference type="GO" id="GO:0001660">
    <property type="term" value="P:fever generation"/>
    <property type="evidence" value="ECO:0007669"/>
    <property type="project" value="UniProtKB-KW"/>
</dbReference>